<dbReference type="STRING" id="526225.Gobs_1043"/>
<dbReference type="AlphaFoldDB" id="D2S9U0"/>
<dbReference type="HOGENOM" id="CLU_2219355_0_0_11"/>
<gene>
    <name evidence="2" type="ordered locus">Gobs_1043</name>
</gene>
<keyword evidence="3" id="KW-1185">Reference proteome</keyword>
<evidence type="ECO:0000256" key="1">
    <source>
        <dbReference type="SAM" id="MobiDB-lite"/>
    </source>
</evidence>
<accession>D2S9U0</accession>
<dbReference type="Proteomes" id="UP000001382">
    <property type="component" value="Chromosome"/>
</dbReference>
<sequence length="106" mass="10516">MRASHVTTALAAFLAGSTAATVLHRRAARPTAAATPLPAAPVEEHDAVVLPFPRPVVEHPAAPTVAAPAVATPVRCGDSGGRTKAGAPCGARATAGGRCHHHPLAA</sequence>
<proteinExistence type="predicted"/>
<name>D2S9U0_GEOOG</name>
<reference evidence="3" key="2">
    <citation type="submission" date="2010-01" db="EMBL/GenBank/DDBJ databases">
        <title>The complete genome of Geodermatophilus obscurus DSM 43160.</title>
        <authorList>
            <consortium name="US DOE Joint Genome Institute (JGI-PGF)"/>
            <person name="Lucas S."/>
            <person name="Copeland A."/>
            <person name="Lapidus A."/>
            <person name="Glavina del Rio T."/>
            <person name="Dalin E."/>
            <person name="Tice H."/>
            <person name="Bruce D."/>
            <person name="Goodwin L."/>
            <person name="Pitluck S."/>
            <person name="Kyrpides N."/>
            <person name="Mavromatis K."/>
            <person name="Ivanova N."/>
            <person name="Munk A.C."/>
            <person name="Brettin T."/>
            <person name="Detter J.C."/>
            <person name="Han C."/>
            <person name="Larimer F."/>
            <person name="Land M."/>
            <person name="Hauser L."/>
            <person name="Markowitz V."/>
            <person name="Cheng J.-F."/>
            <person name="Hugenholtz P."/>
            <person name="Woyke T."/>
            <person name="Wu D."/>
            <person name="Jando M."/>
            <person name="Schneider S."/>
            <person name="Klenk H.-P."/>
            <person name="Eisen J.A."/>
        </authorList>
    </citation>
    <scope>NUCLEOTIDE SEQUENCE [LARGE SCALE GENOMIC DNA]</scope>
    <source>
        <strain evidence="3">ATCC 25078 / DSM 43160 / JCM 3152 / KCC A-0152 / KCTC 9177 / NBRC 13315 / NRRL B-3577 / G-20</strain>
    </source>
</reference>
<dbReference type="EMBL" id="CP001867">
    <property type="protein sequence ID" value="ADB73803.1"/>
    <property type="molecule type" value="Genomic_DNA"/>
</dbReference>
<evidence type="ECO:0000313" key="3">
    <source>
        <dbReference type="Proteomes" id="UP000001382"/>
    </source>
</evidence>
<dbReference type="OrthoDB" id="5197916at2"/>
<feature type="region of interest" description="Disordered" evidence="1">
    <location>
        <begin position="72"/>
        <end position="106"/>
    </location>
</feature>
<evidence type="ECO:0000313" key="2">
    <source>
        <dbReference type="EMBL" id="ADB73803.1"/>
    </source>
</evidence>
<protein>
    <submittedName>
        <fullName evidence="2">Uncharacterized protein</fullName>
    </submittedName>
</protein>
<dbReference type="KEGG" id="gob:Gobs_1043"/>
<reference evidence="2 3" key="1">
    <citation type="journal article" date="2010" name="Stand. Genomic Sci.">
        <title>Complete genome sequence of Geodermatophilus obscurus type strain (G-20).</title>
        <authorList>
            <person name="Ivanova N."/>
            <person name="Sikorski J."/>
            <person name="Jando M."/>
            <person name="Munk C."/>
            <person name="Lapidus A."/>
            <person name="Glavina Del Rio T."/>
            <person name="Copeland A."/>
            <person name="Tice H."/>
            <person name="Cheng J.-F."/>
            <person name="Lucas S."/>
            <person name="Chen F."/>
            <person name="Nolan M."/>
            <person name="Bruce D."/>
            <person name="Goodwin L."/>
            <person name="Pitluck S."/>
            <person name="Mavromatis K."/>
            <person name="Mikhailova N."/>
            <person name="Pati A."/>
            <person name="Chen A."/>
            <person name="Palaniappan K."/>
            <person name="Land M."/>
            <person name="Hauser L."/>
            <person name="Chang Y.-J."/>
            <person name="Jeffries C.D."/>
            <person name="Meincke L."/>
            <person name="Brettin T."/>
            <person name="Detter J.C."/>
            <person name="Detter J.C."/>
            <person name="Rohde M."/>
            <person name="Goeker M."/>
            <person name="Bristow J."/>
            <person name="Eisen J.A."/>
            <person name="Markowitz V."/>
            <person name="Hugenholtz P."/>
            <person name="Kyrpides N.C."/>
            <person name="Klenk H.-P."/>
        </authorList>
    </citation>
    <scope>NUCLEOTIDE SEQUENCE [LARGE SCALE GENOMIC DNA]</scope>
    <source>
        <strain evidence="3">ATCC 25078 / DSM 43160 / JCM 3152 / KCC A-0152 / KCTC 9177 / NBRC 13315 / NRRL B-3577 / G-20</strain>
    </source>
</reference>
<dbReference type="RefSeq" id="WP_012947244.1">
    <property type="nucleotide sequence ID" value="NC_013757.1"/>
</dbReference>
<organism evidence="2 3">
    <name type="scientific">Geodermatophilus obscurus (strain ATCC 25078 / DSM 43160 / JCM 3152 / CCUG 61914 / KCC A-0152 / KCTC 9177 / NBRC 13315 / NRRL B-3577 / G-20)</name>
    <dbReference type="NCBI Taxonomy" id="526225"/>
    <lineage>
        <taxon>Bacteria</taxon>
        <taxon>Bacillati</taxon>
        <taxon>Actinomycetota</taxon>
        <taxon>Actinomycetes</taxon>
        <taxon>Geodermatophilales</taxon>
        <taxon>Geodermatophilaceae</taxon>
        <taxon>Geodermatophilus</taxon>
    </lineage>
</organism>